<feature type="transmembrane region" description="Helical" evidence="1">
    <location>
        <begin position="213"/>
        <end position="237"/>
    </location>
</feature>
<dbReference type="Proteomes" id="UP000002217">
    <property type="component" value="Chromosome"/>
</dbReference>
<dbReference type="GO" id="GO:0009252">
    <property type="term" value="P:peptidoglycan biosynthetic process"/>
    <property type="evidence" value="ECO:0007669"/>
    <property type="project" value="UniProtKB-UniRule"/>
</dbReference>
<feature type="transmembrane region" description="Helical" evidence="1">
    <location>
        <begin position="180"/>
        <end position="201"/>
    </location>
</feature>
<feature type="transmembrane region" description="Helical" evidence="1">
    <location>
        <begin position="258"/>
        <end position="282"/>
    </location>
</feature>
<dbReference type="InterPro" id="IPR021260">
    <property type="entry name" value="Amj"/>
</dbReference>
<dbReference type="KEGG" id="dae:Dtox_0761"/>
<dbReference type="RefSeq" id="WP_015756389.1">
    <property type="nucleotide sequence ID" value="NC_013216.1"/>
</dbReference>
<evidence type="ECO:0000256" key="1">
    <source>
        <dbReference type="HAMAP-Rule" id="MF_02077"/>
    </source>
</evidence>
<dbReference type="AlphaFoldDB" id="C8W207"/>
<comment type="caution">
    <text evidence="1">Lacks conserved residue(s) required for the propagation of feature annotation.</text>
</comment>
<dbReference type="EMBL" id="CP001720">
    <property type="protein sequence ID" value="ACV61671.1"/>
    <property type="molecule type" value="Genomic_DNA"/>
</dbReference>
<keyword evidence="1" id="KW-0133">Cell shape</keyword>
<comment type="function">
    <text evidence="1">Involved in peptidoglycan biosynthesis. Transports lipid-linked peptidoglycan precursors from the inner to the outer leaflet of the cytoplasmic membrane.</text>
</comment>
<protein>
    <recommendedName>
        <fullName evidence="1">Lipid II flippase Amj</fullName>
    </recommendedName>
</protein>
<dbReference type="eggNOG" id="ENOG502ZBN3">
    <property type="taxonomic scope" value="Bacteria"/>
</dbReference>
<feature type="transmembrane region" description="Helical" evidence="1">
    <location>
        <begin position="33"/>
        <end position="54"/>
    </location>
</feature>
<evidence type="ECO:0000313" key="3">
    <source>
        <dbReference type="Proteomes" id="UP000002217"/>
    </source>
</evidence>
<dbReference type="GO" id="GO:0005886">
    <property type="term" value="C:plasma membrane"/>
    <property type="evidence" value="ECO:0007669"/>
    <property type="project" value="UniProtKB-SubCell"/>
</dbReference>
<gene>
    <name evidence="1" type="primary">amj</name>
    <name evidence="2" type="ordered locus">Dtox_0761</name>
</gene>
<dbReference type="HOGENOM" id="CLU_059888_1_0_9"/>
<keyword evidence="1" id="KW-1133">Transmembrane helix</keyword>
<keyword evidence="1" id="KW-0812">Transmembrane</keyword>
<keyword evidence="3" id="KW-1185">Reference proteome</keyword>
<dbReference type="GO" id="GO:0008360">
    <property type="term" value="P:regulation of cell shape"/>
    <property type="evidence" value="ECO:0007669"/>
    <property type="project" value="UniProtKB-KW"/>
</dbReference>
<dbReference type="STRING" id="485916.Dtox_0761"/>
<dbReference type="Pfam" id="PF10997">
    <property type="entry name" value="Amj"/>
    <property type="match status" value="1"/>
</dbReference>
<dbReference type="HAMAP" id="MF_02077">
    <property type="entry name" value="Amj_flippase"/>
    <property type="match status" value="1"/>
</dbReference>
<name>C8W207_DESAS</name>
<accession>C8W207</accession>
<evidence type="ECO:0000313" key="2">
    <source>
        <dbReference type="EMBL" id="ACV61671.1"/>
    </source>
</evidence>
<keyword evidence="1" id="KW-0961">Cell wall biogenesis/degradation</keyword>
<feature type="transmembrane region" description="Helical" evidence="1">
    <location>
        <begin position="99"/>
        <end position="122"/>
    </location>
</feature>
<comment type="pathway">
    <text evidence="1">Cell wall biogenesis; peptidoglycan biosynthesis.</text>
</comment>
<organism evidence="2 3">
    <name type="scientific">Desulfofarcimen acetoxidans (strain ATCC 49208 / DSM 771 / KCTC 5769 / VKM B-1644 / 5575)</name>
    <name type="common">Desulfotomaculum acetoxidans</name>
    <dbReference type="NCBI Taxonomy" id="485916"/>
    <lineage>
        <taxon>Bacteria</taxon>
        <taxon>Bacillati</taxon>
        <taxon>Bacillota</taxon>
        <taxon>Clostridia</taxon>
        <taxon>Eubacteriales</taxon>
        <taxon>Peptococcaceae</taxon>
        <taxon>Desulfofarcimen</taxon>
    </lineage>
</organism>
<keyword evidence="1" id="KW-1003">Cell membrane</keyword>
<comment type="similarity">
    <text evidence="1">Belongs to the Amj family.</text>
</comment>
<dbReference type="GO" id="GO:0015648">
    <property type="term" value="F:lipid-linked peptidoglycan transporter activity"/>
    <property type="evidence" value="ECO:0007669"/>
    <property type="project" value="UniProtKB-UniRule"/>
</dbReference>
<keyword evidence="1" id="KW-0813">Transport</keyword>
<proteinExistence type="inferred from homology"/>
<dbReference type="GO" id="GO:0071555">
    <property type="term" value="P:cell wall organization"/>
    <property type="evidence" value="ECO:0007669"/>
    <property type="project" value="UniProtKB-KW"/>
</dbReference>
<dbReference type="OrthoDB" id="7888986at2"/>
<dbReference type="UniPathway" id="UPA00219"/>
<keyword evidence="1" id="KW-0573">Peptidoglycan synthesis</keyword>
<keyword evidence="1" id="KW-0472">Membrane</keyword>
<sequence length="290" mass="32178">MTRLLIVALLVAVIHMINTLIYAVRLSGVRTQRLATALSLFQLIFLLSSTANLIQAPLLSSIVEQAINTGLQNAVHTESIARAVLTPFYQAQLDVLSKYIRLVIVAASVGTLIGWLLIPYFVKVFTRAIMIFDQVGSVPRVFWLILFSRRRVQAILDNQKIEQRQTLDQTVYQYTSIPRAFLFFNIFITGFYTVGILSSLYAGALYPQFRSTAAFLAGVVNGVAAILMATVVDPTAARITDQALRGARPEKDVRQMTFYLAATRLVGTVFAQILLIPAAYVIKYVAQLIT</sequence>
<reference evidence="2 3" key="1">
    <citation type="journal article" date="2009" name="Stand. Genomic Sci.">
        <title>Complete genome sequence of Desulfotomaculum acetoxidans type strain (5575).</title>
        <authorList>
            <person name="Spring S."/>
            <person name="Lapidus A."/>
            <person name="Schroder M."/>
            <person name="Gleim D."/>
            <person name="Sims D."/>
            <person name="Meincke L."/>
            <person name="Glavina Del Rio T."/>
            <person name="Tice H."/>
            <person name="Copeland A."/>
            <person name="Cheng J.F."/>
            <person name="Lucas S."/>
            <person name="Chen F."/>
            <person name="Nolan M."/>
            <person name="Bruce D."/>
            <person name="Goodwin L."/>
            <person name="Pitluck S."/>
            <person name="Ivanova N."/>
            <person name="Mavromatis K."/>
            <person name="Mikhailova N."/>
            <person name="Pati A."/>
            <person name="Chen A."/>
            <person name="Palaniappan K."/>
            <person name="Land M."/>
            <person name="Hauser L."/>
            <person name="Chang Y.J."/>
            <person name="Jeffries C.D."/>
            <person name="Chain P."/>
            <person name="Saunders E."/>
            <person name="Brettin T."/>
            <person name="Detter J.C."/>
            <person name="Goker M."/>
            <person name="Bristow J."/>
            <person name="Eisen J.A."/>
            <person name="Markowitz V."/>
            <person name="Hugenholtz P."/>
            <person name="Kyrpides N.C."/>
            <person name="Klenk H.P."/>
            <person name="Han C."/>
        </authorList>
    </citation>
    <scope>NUCLEOTIDE SEQUENCE [LARGE SCALE GENOMIC DNA]</scope>
    <source>
        <strain evidence="3">ATCC 49208 / DSM 771 / VKM B-1644</strain>
    </source>
</reference>
<comment type="subcellular location">
    <subcellularLocation>
        <location evidence="1">Cell membrane</location>
        <topology evidence="1">Multi-pass membrane protein</topology>
    </subcellularLocation>
</comment>